<evidence type="ECO:0000256" key="3">
    <source>
        <dbReference type="ARBA" id="ARBA00022448"/>
    </source>
</evidence>
<organism evidence="8 9">
    <name type="scientific">Actinomadura algeriensis</name>
    <dbReference type="NCBI Taxonomy" id="1679523"/>
    <lineage>
        <taxon>Bacteria</taxon>
        <taxon>Bacillati</taxon>
        <taxon>Actinomycetota</taxon>
        <taxon>Actinomycetes</taxon>
        <taxon>Streptosporangiales</taxon>
        <taxon>Thermomonosporaceae</taxon>
        <taxon>Actinomadura</taxon>
    </lineage>
</organism>
<gene>
    <name evidence="8" type="ORF">H4W34_007737</name>
</gene>
<comment type="similarity">
    <text evidence="2">Belongs to the ABC transporter superfamily.</text>
</comment>
<evidence type="ECO:0000259" key="7">
    <source>
        <dbReference type="PROSITE" id="PS50893"/>
    </source>
</evidence>
<dbReference type="InterPro" id="IPR003593">
    <property type="entry name" value="AAA+_ATPase"/>
</dbReference>
<accession>A0ABR9K4Z2</accession>
<feature type="domain" description="ABC transporter" evidence="7">
    <location>
        <begin position="6"/>
        <end position="230"/>
    </location>
</feature>
<comment type="subcellular location">
    <subcellularLocation>
        <location evidence="1">Cell membrane</location>
        <topology evidence="1">Peripheral membrane protein</topology>
    </subcellularLocation>
</comment>
<evidence type="ECO:0000256" key="6">
    <source>
        <dbReference type="ARBA" id="ARBA00023251"/>
    </source>
</evidence>
<dbReference type="EMBL" id="JADBDZ010000001">
    <property type="protein sequence ID" value="MBE1537904.1"/>
    <property type="molecule type" value="Genomic_DNA"/>
</dbReference>
<evidence type="ECO:0000256" key="5">
    <source>
        <dbReference type="ARBA" id="ARBA00022840"/>
    </source>
</evidence>
<keyword evidence="4" id="KW-0547">Nucleotide-binding</keyword>
<dbReference type="CDD" id="cd03230">
    <property type="entry name" value="ABC_DR_subfamily_A"/>
    <property type="match status" value="1"/>
</dbReference>
<dbReference type="PROSITE" id="PS50893">
    <property type="entry name" value="ABC_TRANSPORTER_2"/>
    <property type="match status" value="1"/>
</dbReference>
<dbReference type="SUPFAM" id="SSF52540">
    <property type="entry name" value="P-loop containing nucleoside triphosphate hydrolases"/>
    <property type="match status" value="1"/>
</dbReference>
<dbReference type="PANTHER" id="PTHR42711:SF5">
    <property type="entry name" value="ABC TRANSPORTER ATP-BINDING PROTEIN NATA"/>
    <property type="match status" value="1"/>
</dbReference>
<keyword evidence="6" id="KW-0046">Antibiotic resistance</keyword>
<dbReference type="SMART" id="SM00382">
    <property type="entry name" value="AAA"/>
    <property type="match status" value="1"/>
</dbReference>
<dbReference type="InterPro" id="IPR003439">
    <property type="entry name" value="ABC_transporter-like_ATP-bd"/>
</dbReference>
<evidence type="ECO:0000313" key="8">
    <source>
        <dbReference type="EMBL" id="MBE1537904.1"/>
    </source>
</evidence>
<dbReference type="Pfam" id="PF00005">
    <property type="entry name" value="ABC_tran"/>
    <property type="match status" value="1"/>
</dbReference>
<dbReference type="Gene3D" id="3.40.50.300">
    <property type="entry name" value="P-loop containing nucleotide triphosphate hydrolases"/>
    <property type="match status" value="1"/>
</dbReference>
<keyword evidence="3" id="KW-0813">Transport</keyword>
<keyword evidence="9" id="KW-1185">Reference proteome</keyword>
<evidence type="ECO:0000256" key="4">
    <source>
        <dbReference type="ARBA" id="ARBA00022741"/>
    </source>
</evidence>
<sequence length="231" mass="24500">MKAPVIEVRDLEPNGGANGGVRGGVRDAAPAGVTFTVASGEVYAVLGRYGAGKTTLLELLAGLRRPTAGTVRVHGADPYADRDAARSGAVWRDGGLFPGLTVAEVVDTWRRWTLDPLTRADALDRVGLAAAADVPFERLGQGERRRLDLALALVGRSDLLLLDEPTAGLDTGPAREVRSVLRRLAAHGTTIVLTTRDPDEACRADRVGVLDEGRLLTGRDSERLPARLRAA</sequence>
<dbReference type="RefSeq" id="WP_192763689.1">
    <property type="nucleotide sequence ID" value="NZ_JADBDZ010000001.1"/>
</dbReference>
<protein>
    <submittedName>
        <fullName evidence="8">ABC-2 type transport system ATP-binding protein</fullName>
    </submittedName>
</protein>
<proteinExistence type="inferred from homology"/>
<evidence type="ECO:0000256" key="1">
    <source>
        <dbReference type="ARBA" id="ARBA00004202"/>
    </source>
</evidence>
<dbReference type="InterPro" id="IPR027417">
    <property type="entry name" value="P-loop_NTPase"/>
</dbReference>
<reference evidence="8 9" key="1">
    <citation type="submission" date="2020-10" db="EMBL/GenBank/DDBJ databases">
        <title>Sequencing the genomes of 1000 actinobacteria strains.</title>
        <authorList>
            <person name="Klenk H.-P."/>
        </authorList>
    </citation>
    <scope>NUCLEOTIDE SEQUENCE [LARGE SCALE GENOMIC DNA]</scope>
    <source>
        <strain evidence="8 9">DSM 46744</strain>
    </source>
</reference>
<dbReference type="InterPro" id="IPR050763">
    <property type="entry name" value="ABC_transporter_ATP-binding"/>
</dbReference>
<dbReference type="GO" id="GO:0005524">
    <property type="term" value="F:ATP binding"/>
    <property type="evidence" value="ECO:0007669"/>
    <property type="project" value="UniProtKB-KW"/>
</dbReference>
<dbReference type="PANTHER" id="PTHR42711">
    <property type="entry name" value="ABC TRANSPORTER ATP-BINDING PROTEIN"/>
    <property type="match status" value="1"/>
</dbReference>
<comment type="caution">
    <text evidence="8">The sequence shown here is derived from an EMBL/GenBank/DDBJ whole genome shotgun (WGS) entry which is preliminary data.</text>
</comment>
<dbReference type="Proteomes" id="UP000627838">
    <property type="component" value="Unassembled WGS sequence"/>
</dbReference>
<evidence type="ECO:0000256" key="2">
    <source>
        <dbReference type="ARBA" id="ARBA00005417"/>
    </source>
</evidence>
<evidence type="ECO:0000313" key="9">
    <source>
        <dbReference type="Proteomes" id="UP000627838"/>
    </source>
</evidence>
<name>A0ABR9K4Z2_9ACTN</name>
<keyword evidence="5 8" id="KW-0067">ATP-binding</keyword>